<keyword evidence="4" id="KW-0547">Nucleotide-binding</keyword>
<dbReference type="GO" id="GO:0005524">
    <property type="term" value="F:ATP binding"/>
    <property type="evidence" value="ECO:0007669"/>
    <property type="project" value="UniProtKB-KW"/>
</dbReference>
<keyword evidence="6 8" id="KW-1133">Transmembrane helix</keyword>
<dbReference type="InterPro" id="IPR011527">
    <property type="entry name" value="ABC1_TM_dom"/>
</dbReference>
<dbReference type="InterPro" id="IPR039421">
    <property type="entry name" value="Type_1_exporter"/>
</dbReference>
<dbReference type="SUPFAM" id="SSF52540">
    <property type="entry name" value="P-loop containing nucleoside triphosphate hydrolases"/>
    <property type="match status" value="1"/>
</dbReference>
<feature type="transmembrane region" description="Helical" evidence="8">
    <location>
        <begin position="21"/>
        <end position="45"/>
    </location>
</feature>
<keyword evidence="2" id="KW-0813">Transport</keyword>
<dbReference type="PROSITE" id="PS00211">
    <property type="entry name" value="ABC_TRANSPORTER_1"/>
    <property type="match status" value="1"/>
</dbReference>
<dbReference type="GO" id="GO:0016887">
    <property type="term" value="F:ATP hydrolysis activity"/>
    <property type="evidence" value="ECO:0007669"/>
    <property type="project" value="InterPro"/>
</dbReference>
<dbReference type="FunFam" id="3.40.50.300:FF:000604">
    <property type="entry name" value="ABC transporter B family member 28"/>
    <property type="match status" value="1"/>
</dbReference>
<keyword evidence="5 11" id="KW-0067">ATP-binding</keyword>
<dbReference type="GO" id="GO:0015421">
    <property type="term" value="F:ABC-type oligopeptide transporter activity"/>
    <property type="evidence" value="ECO:0007669"/>
    <property type="project" value="TreeGrafter"/>
</dbReference>
<dbReference type="PANTHER" id="PTHR43394:SF1">
    <property type="entry name" value="ATP-BINDING CASSETTE SUB-FAMILY B MEMBER 10, MITOCHONDRIAL"/>
    <property type="match status" value="1"/>
</dbReference>
<accession>A0AA96VIC0</accession>
<dbReference type="Pfam" id="PF00005">
    <property type="entry name" value="ABC_tran"/>
    <property type="match status" value="1"/>
</dbReference>
<dbReference type="InterPro" id="IPR003439">
    <property type="entry name" value="ABC_transporter-like_ATP-bd"/>
</dbReference>
<feature type="transmembrane region" description="Helical" evidence="8">
    <location>
        <begin position="57"/>
        <end position="75"/>
    </location>
</feature>
<dbReference type="InterPro" id="IPR003593">
    <property type="entry name" value="AAA+_ATPase"/>
</dbReference>
<dbReference type="AlphaFoldDB" id="A0AA96VIC0"/>
<evidence type="ECO:0000256" key="4">
    <source>
        <dbReference type="ARBA" id="ARBA00022741"/>
    </source>
</evidence>
<feature type="transmembrane region" description="Helical" evidence="8">
    <location>
        <begin position="137"/>
        <end position="156"/>
    </location>
</feature>
<dbReference type="CDD" id="cd18551">
    <property type="entry name" value="ABC_6TM_LmrA_like"/>
    <property type="match status" value="1"/>
</dbReference>
<organism evidence="11 12">
    <name type="scientific">Streptococcus iners subsp. hyiners</name>
    <dbReference type="NCBI Taxonomy" id="3028083"/>
    <lineage>
        <taxon>Bacteria</taxon>
        <taxon>Bacillati</taxon>
        <taxon>Bacillota</taxon>
        <taxon>Bacilli</taxon>
        <taxon>Lactobacillales</taxon>
        <taxon>Streptococcaceae</taxon>
        <taxon>Streptococcus</taxon>
        <taxon>Streptococcus iners</taxon>
    </lineage>
</organism>
<dbReference type="Pfam" id="PF00664">
    <property type="entry name" value="ABC_membrane"/>
    <property type="match status" value="1"/>
</dbReference>
<feature type="domain" description="ABC transmembrane type-1" evidence="10">
    <location>
        <begin position="27"/>
        <end position="304"/>
    </location>
</feature>
<dbReference type="PROSITE" id="PS50893">
    <property type="entry name" value="ABC_TRANSPORTER_2"/>
    <property type="match status" value="1"/>
</dbReference>
<evidence type="ECO:0000256" key="7">
    <source>
        <dbReference type="ARBA" id="ARBA00023136"/>
    </source>
</evidence>
<dbReference type="SMART" id="SM00382">
    <property type="entry name" value="AAA"/>
    <property type="match status" value="1"/>
</dbReference>
<evidence type="ECO:0000256" key="5">
    <source>
        <dbReference type="ARBA" id="ARBA00022840"/>
    </source>
</evidence>
<dbReference type="Gene3D" id="3.40.50.300">
    <property type="entry name" value="P-loop containing nucleotide triphosphate hydrolases"/>
    <property type="match status" value="1"/>
</dbReference>
<dbReference type="Gene3D" id="1.20.1560.10">
    <property type="entry name" value="ABC transporter type 1, transmembrane domain"/>
    <property type="match status" value="1"/>
</dbReference>
<feature type="transmembrane region" description="Helical" evidence="8">
    <location>
        <begin position="162"/>
        <end position="180"/>
    </location>
</feature>
<comment type="subcellular location">
    <subcellularLocation>
        <location evidence="1">Cell membrane</location>
        <topology evidence="1">Multi-pass membrane protein</topology>
    </subcellularLocation>
</comment>
<evidence type="ECO:0000256" key="6">
    <source>
        <dbReference type="ARBA" id="ARBA00022989"/>
    </source>
</evidence>
<dbReference type="RefSeq" id="WP_248054638.1">
    <property type="nucleotide sequence ID" value="NZ_CP118734.1"/>
</dbReference>
<name>A0AA96VIC0_9STRE</name>
<proteinExistence type="predicted"/>
<dbReference type="EMBL" id="CP118734">
    <property type="protein sequence ID" value="WNY49663.1"/>
    <property type="molecule type" value="Genomic_DNA"/>
</dbReference>
<evidence type="ECO:0000256" key="2">
    <source>
        <dbReference type="ARBA" id="ARBA00022448"/>
    </source>
</evidence>
<reference evidence="11 12" key="1">
    <citation type="submission" date="2023-02" db="EMBL/GenBank/DDBJ databases">
        <title>Streptococcus sp. Genome Sequencing and Assembly.</title>
        <authorList>
            <person name="Shore S.M."/>
            <person name="Nicholson T.L."/>
        </authorList>
    </citation>
    <scope>NUCLEOTIDE SEQUENCE [LARGE SCALE GENOMIC DNA]</scope>
    <source>
        <strain evidence="11 12">29892</strain>
    </source>
</reference>
<dbReference type="PROSITE" id="PS50929">
    <property type="entry name" value="ABC_TM1F"/>
    <property type="match status" value="1"/>
</dbReference>
<evidence type="ECO:0000259" key="10">
    <source>
        <dbReference type="PROSITE" id="PS50929"/>
    </source>
</evidence>
<evidence type="ECO:0000313" key="11">
    <source>
        <dbReference type="EMBL" id="WNY49663.1"/>
    </source>
</evidence>
<protein>
    <submittedName>
        <fullName evidence="11">ABC transporter ATP-binding protein</fullName>
    </submittedName>
</protein>
<evidence type="ECO:0000256" key="1">
    <source>
        <dbReference type="ARBA" id="ARBA00004651"/>
    </source>
</evidence>
<feature type="domain" description="ABC transporter" evidence="9">
    <location>
        <begin position="338"/>
        <end position="573"/>
    </location>
</feature>
<keyword evidence="7 8" id="KW-0472">Membrane</keyword>
<dbReference type="InterPro" id="IPR027417">
    <property type="entry name" value="P-loop_NTPase"/>
</dbReference>
<dbReference type="GO" id="GO:0005737">
    <property type="term" value="C:cytoplasm"/>
    <property type="evidence" value="ECO:0007669"/>
    <property type="project" value="UniProtKB-ARBA"/>
</dbReference>
<dbReference type="SUPFAM" id="SSF90123">
    <property type="entry name" value="ABC transporter transmembrane region"/>
    <property type="match status" value="1"/>
</dbReference>
<gene>
    <name evidence="11" type="ORF">PW220_03205</name>
</gene>
<evidence type="ECO:0000259" key="9">
    <source>
        <dbReference type="PROSITE" id="PS50893"/>
    </source>
</evidence>
<dbReference type="InterPro" id="IPR036640">
    <property type="entry name" value="ABC1_TM_sf"/>
</dbReference>
<feature type="transmembrane region" description="Helical" evidence="8">
    <location>
        <begin position="281"/>
        <end position="302"/>
    </location>
</feature>
<keyword evidence="3 8" id="KW-0812">Transmembrane</keyword>
<keyword evidence="12" id="KW-1185">Reference proteome</keyword>
<dbReference type="GO" id="GO:0005886">
    <property type="term" value="C:plasma membrane"/>
    <property type="evidence" value="ECO:0007669"/>
    <property type="project" value="UniProtKB-SubCell"/>
</dbReference>
<evidence type="ECO:0000313" key="12">
    <source>
        <dbReference type="Proteomes" id="UP001301526"/>
    </source>
</evidence>
<feature type="transmembrane region" description="Helical" evidence="8">
    <location>
        <begin position="251"/>
        <end position="275"/>
    </location>
</feature>
<dbReference type="PANTHER" id="PTHR43394">
    <property type="entry name" value="ATP-DEPENDENT PERMEASE MDL1, MITOCHONDRIAL"/>
    <property type="match status" value="1"/>
</dbReference>
<dbReference type="Proteomes" id="UP001301526">
    <property type="component" value="Chromosome"/>
</dbReference>
<evidence type="ECO:0000256" key="3">
    <source>
        <dbReference type="ARBA" id="ARBA00022692"/>
    </source>
</evidence>
<dbReference type="InterPro" id="IPR017871">
    <property type="entry name" value="ABC_transporter-like_CS"/>
</dbReference>
<evidence type="ECO:0000256" key="8">
    <source>
        <dbReference type="SAM" id="Phobius"/>
    </source>
</evidence>
<sequence length="580" mass="64002">MNSQKDSEVTFREFLTLLKPYKIAISIALVIALISSTLSIFQPILLSKIIDNINDNILGETVVFFSIIVLLSAFLNSIKQYILESISESLVSSLRIQIVNRSIKYKIEVFDTKKIGDLASILSADTAQLRGILSQGIVELVSQTFTMIFALIMMFYLDVQLFGISLLAVLSLLMCGLLLGKKTRPIAKDLQEVVGELSSELERSLRGIRTIRAFLSEDIFVERMSGVVTNATKIGKKVAIFKSIISGFSNIALQIMLITIIGIGSIRVATGLISIGNLSAFIMYVMLVLTPAAMLGGVLSSMNEGLGAYSRIKLALELPIEEDVNSLDVLDKRGNQALQIKNLTFKYKDNSDKNILNKIDISVNSPGVTALVGPSGSGKTTIFELIERFYDSDNGSIELYGNNIYDLPIKVLRSKITFVEQNASIFSGTVLENLQIANQNASRFDCLYALNLVNLFQDIPTEEILDRVIGESGITLSGGEKQRLSLARALISPNDIILLDETTSNLDSINESKIQQLIKDLSSKKTVLIIAHRLSTIQNADSIYLIREGEVHDFGTHQELLSRNKLYKELVETQFIHKGS</sequence>